<dbReference type="PANTHER" id="PTHR46664">
    <property type="entry name" value="ATM INTERACTOR"/>
    <property type="match status" value="1"/>
</dbReference>
<dbReference type="PROSITE" id="PS51915">
    <property type="entry name" value="ZAD"/>
    <property type="match status" value="1"/>
</dbReference>
<feature type="binding site" evidence="1">
    <location>
        <position position="68"/>
    </location>
    <ligand>
        <name>Zn(2+)</name>
        <dbReference type="ChEBI" id="CHEBI:29105"/>
    </ligand>
</feature>
<dbReference type="SUPFAM" id="SSF57716">
    <property type="entry name" value="Glucocorticoid receptor-like (DNA-binding domain)"/>
    <property type="match status" value="1"/>
</dbReference>
<dbReference type="InterPro" id="IPR013087">
    <property type="entry name" value="Znf_C2H2_type"/>
</dbReference>
<dbReference type="GO" id="GO:0000976">
    <property type="term" value="F:transcription cis-regulatory region binding"/>
    <property type="evidence" value="ECO:0007669"/>
    <property type="project" value="InterPro"/>
</dbReference>
<gene>
    <name evidence="4" type="ORF">APLA_LOCUS13369</name>
</gene>
<keyword evidence="1" id="KW-0862">Zinc</keyword>
<evidence type="ECO:0000313" key="5">
    <source>
        <dbReference type="Proteomes" id="UP000494106"/>
    </source>
</evidence>
<comment type="caution">
    <text evidence="4">The sequence shown here is derived from an EMBL/GenBank/DDBJ whole genome shotgun (WGS) entry which is preliminary data.</text>
</comment>
<feature type="region of interest" description="Disordered" evidence="2">
    <location>
        <begin position="403"/>
        <end position="423"/>
    </location>
</feature>
<evidence type="ECO:0000259" key="3">
    <source>
        <dbReference type="PROSITE" id="PS51915"/>
    </source>
</evidence>
<dbReference type="OrthoDB" id="6354171at2759"/>
<dbReference type="GO" id="GO:0005634">
    <property type="term" value="C:nucleus"/>
    <property type="evidence" value="ECO:0007669"/>
    <property type="project" value="InterPro"/>
</dbReference>
<dbReference type="PROSITE" id="PS00028">
    <property type="entry name" value="ZINC_FINGER_C2H2_1"/>
    <property type="match status" value="2"/>
</dbReference>
<dbReference type="GO" id="GO:0000981">
    <property type="term" value="F:DNA-binding transcription factor activity, RNA polymerase II-specific"/>
    <property type="evidence" value="ECO:0007669"/>
    <property type="project" value="TreeGrafter"/>
</dbReference>
<keyword evidence="1" id="KW-0863">Zinc-finger</keyword>
<name>A0A8S1AZK4_ARCPL</name>
<feature type="binding site" evidence="1">
    <location>
        <position position="27"/>
    </location>
    <ligand>
        <name>Zn(2+)</name>
        <dbReference type="ChEBI" id="CHEBI:29105"/>
    </ligand>
</feature>
<dbReference type="GO" id="GO:0008270">
    <property type="term" value="F:zinc ion binding"/>
    <property type="evidence" value="ECO:0007669"/>
    <property type="project" value="UniProtKB-UniRule"/>
</dbReference>
<dbReference type="GO" id="GO:0045944">
    <property type="term" value="P:positive regulation of transcription by RNA polymerase II"/>
    <property type="evidence" value="ECO:0007669"/>
    <property type="project" value="InterPro"/>
</dbReference>
<dbReference type="EMBL" id="CADEBC010000553">
    <property type="protein sequence ID" value="CAB3252215.1"/>
    <property type="molecule type" value="Genomic_DNA"/>
</dbReference>
<protein>
    <recommendedName>
        <fullName evidence="3">ZAD domain-containing protein</fullName>
    </recommendedName>
</protein>
<feature type="domain" description="ZAD" evidence="3">
    <location>
        <begin position="25"/>
        <end position="95"/>
    </location>
</feature>
<dbReference type="PANTHER" id="PTHR46664:SF1">
    <property type="entry name" value="ATM INTERACTOR"/>
    <property type="match status" value="1"/>
</dbReference>
<proteinExistence type="predicted"/>
<evidence type="ECO:0000256" key="2">
    <source>
        <dbReference type="SAM" id="MobiDB-lite"/>
    </source>
</evidence>
<organism evidence="4 5">
    <name type="scientific">Arctia plantaginis</name>
    <name type="common">Wood tiger moth</name>
    <name type="synonym">Phalaena plantaginis</name>
    <dbReference type="NCBI Taxonomy" id="874455"/>
    <lineage>
        <taxon>Eukaryota</taxon>
        <taxon>Metazoa</taxon>
        <taxon>Ecdysozoa</taxon>
        <taxon>Arthropoda</taxon>
        <taxon>Hexapoda</taxon>
        <taxon>Insecta</taxon>
        <taxon>Pterygota</taxon>
        <taxon>Neoptera</taxon>
        <taxon>Endopterygota</taxon>
        <taxon>Lepidoptera</taxon>
        <taxon>Glossata</taxon>
        <taxon>Ditrysia</taxon>
        <taxon>Noctuoidea</taxon>
        <taxon>Erebidae</taxon>
        <taxon>Arctiinae</taxon>
        <taxon>Arctia</taxon>
    </lineage>
</organism>
<dbReference type="Proteomes" id="UP000494106">
    <property type="component" value="Unassembled WGS sequence"/>
</dbReference>
<evidence type="ECO:0000313" key="4">
    <source>
        <dbReference type="EMBL" id="CAB3252215.1"/>
    </source>
</evidence>
<dbReference type="SMART" id="SM00868">
    <property type="entry name" value="zf-AD"/>
    <property type="match status" value="1"/>
</dbReference>
<dbReference type="InterPro" id="IPR055303">
    <property type="entry name" value="ATMIN"/>
</dbReference>
<evidence type="ECO:0000256" key="1">
    <source>
        <dbReference type="PROSITE-ProRule" id="PRU01263"/>
    </source>
</evidence>
<feature type="binding site" evidence="1">
    <location>
        <position position="71"/>
    </location>
    <ligand>
        <name>Zn(2+)</name>
        <dbReference type="ChEBI" id="CHEBI:29105"/>
    </ligand>
</feature>
<dbReference type="AlphaFoldDB" id="A0A8S1AZK4"/>
<keyword evidence="5" id="KW-1185">Reference proteome</keyword>
<keyword evidence="1" id="KW-0479">Metal-binding</keyword>
<sequence length="611" mass="69732">MSDSVDLTQSTKVDIDDPVYYNSNLVCRGCLKRSGVMKNLVEWGLDVDFFAYTDVPRDPSEGMPELICDGCEANLQSAKNFKIKCQQSDIILRSNLKKKTPSRNTVSQAHVTSVLRNKMLLYLITAPNPEDKIPLKCPHKFCNSEFYKKIHVITHLRKAHNISAEFEIHQQFYCTENNCVYNLTSEPSKFFTGRKFLNQHYSKMHNDKVYSCESCHKKFPKVTDYYRHLKSCNLMYVCSSCNSSYTSHESYLVHLLRRHPDLHAKYKEEKKAKKRLTEKSDEDMDVNNVQLPTKIRKDNLVEKAKEKMTEVIKPNKLVESSFLQQTESNITRFTPLELNIDVFETSIPPLQYIAEIDSEETPFVAQEYTIQENICGESIAESFAENLTVAEAYTIKENTNNKVTAENEKRNSNQIGEESLEPRDRQISKISDGADVNNEMESIKKSSATQIPEDIANDVSLSAWSNKNDFELQNESTQTVFEDMLSMRSQNSDEEIYFSESVSLSDIQTQTAPFEFGLIRCNKETQSCTSQTQSPDLSIKETQTCFCLFDSPNFNFGHFVDSLPSNSASGNFISTETQTSDFRTAIRSDVLLSFSSAETQTCFEEATNSSM</sequence>
<dbReference type="SMART" id="SM00355">
    <property type="entry name" value="ZnF_C2H2"/>
    <property type="match status" value="4"/>
</dbReference>
<accession>A0A8S1AZK4</accession>
<feature type="binding site" evidence="1">
    <location>
        <position position="30"/>
    </location>
    <ligand>
        <name>Zn(2+)</name>
        <dbReference type="ChEBI" id="CHEBI:29105"/>
    </ligand>
</feature>
<dbReference type="InterPro" id="IPR012934">
    <property type="entry name" value="Znf_AD"/>
</dbReference>
<reference evidence="4 5" key="1">
    <citation type="submission" date="2020-04" db="EMBL/GenBank/DDBJ databases">
        <authorList>
            <person name="Wallbank WR R."/>
            <person name="Pardo Diaz C."/>
            <person name="Kozak K."/>
            <person name="Martin S."/>
            <person name="Jiggins C."/>
            <person name="Moest M."/>
            <person name="Warren A I."/>
            <person name="Byers J.R.P. K."/>
            <person name="Montejo-Kovacevich G."/>
            <person name="Yen C E."/>
        </authorList>
    </citation>
    <scope>NUCLEOTIDE SEQUENCE [LARGE SCALE GENOMIC DNA]</scope>
</reference>